<comment type="caution">
    <text evidence="9">The sequence shown here is derived from an EMBL/GenBank/DDBJ whole genome shotgun (WGS) entry which is preliminary data.</text>
</comment>
<keyword evidence="2" id="KW-0007">Acetylation</keyword>
<dbReference type="AlphaFoldDB" id="A0A7L1MIR4"/>
<evidence type="ECO:0000256" key="4">
    <source>
        <dbReference type="ARBA" id="ARBA00064432"/>
    </source>
</evidence>
<gene>
    <name evidence="9" type="primary">Hs1bp3</name>
    <name evidence="9" type="ORF">BOMGAR_R02204</name>
</gene>
<dbReference type="GO" id="GO:0035091">
    <property type="term" value="F:phosphatidylinositol binding"/>
    <property type="evidence" value="ECO:0007669"/>
    <property type="project" value="InterPro"/>
</dbReference>
<dbReference type="PANTHER" id="PTHR14431">
    <property type="entry name" value="HCLS1-BINDING PROTEIN 3"/>
    <property type="match status" value="1"/>
</dbReference>
<dbReference type="PANTHER" id="PTHR14431:SF1">
    <property type="entry name" value="HCLS1-BINDING PROTEIN 3"/>
    <property type="match status" value="1"/>
</dbReference>
<sequence>RQIQNTHTGLDLSVPEYQEVHGKMMSGHVEYHIVVVTRLSAFKSAKHKPEDVVQFMVSKKYSEIEELYQRLTARYPHVSLPLLPRKVLFVGESDISERRAMFNDIMKFISKDEDLATSPELLEFLGTKSSSAVDFKGKNVPDDREKEDEENEALDFFKEEKTSDLISQLLSVENVKKGEKKEEDEEEEEILDPLGIIRTKKAKTTAPPAKEEKPKLTIFEEEVDPNEGLFGPEKDFSSIGPRRKMKENLKLFEDVDLGGVVRLGDSLLLPAACEHSKYVLSRDPEEDTEELLRVEDDFEKLLEITSKPKPKVPPKPPLPQKPAVASRSTNSPSLAKQKENRIQTMNEVDILQYIQENESINNQDTSLF</sequence>
<keyword evidence="1" id="KW-0597">Phosphoprotein</keyword>
<proteinExistence type="predicted"/>
<name>A0A7L1MIR4_BOMGA</name>
<dbReference type="CDD" id="cd06868">
    <property type="entry name" value="PX_HS1BP3"/>
    <property type="match status" value="1"/>
</dbReference>
<evidence type="ECO:0000256" key="5">
    <source>
        <dbReference type="ARBA" id="ARBA00068669"/>
    </source>
</evidence>
<dbReference type="Pfam" id="PF00787">
    <property type="entry name" value="PX"/>
    <property type="match status" value="1"/>
</dbReference>
<evidence type="ECO:0000259" key="8">
    <source>
        <dbReference type="PROSITE" id="PS50195"/>
    </source>
</evidence>
<evidence type="ECO:0000256" key="7">
    <source>
        <dbReference type="SAM" id="MobiDB-lite"/>
    </source>
</evidence>
<dbReference type="InterPro" id="IPR037901">
    <property type="entry name" value="HS1BP3_PX"/>
</dbReference>
<dbReference type="FunFam" id="3.30.1520.10:FF:000036">
    <property type="entry name" value="HCLS1 binding protein 3"/>
    <property type="match status" value="1"/>
</dbReference>
<reference evidence="9 10" key="1">
    <citation type="submission" date="2019-09" db="EMBL/GenBank/DDBJ databases">
        <title>Bird 10,000 Genomes (B10K) Project - Family phase.</title>
        <authorList>
            <person name="Zhang G."/>
        </authorList>
    </citation>
    <scope>NUCLEOTIDE SEQUENCE [LARGE SCALE GENOMIC DNA]</scope>
    <source>
        <strain evidence="9">B10K-DU-002-23</strain>
        <tissue evidence="9">Muscle</tissue>
    </source>
</reference>
<evidence type="ECO:0000256" key="3">
    <source>
        <dbReference type="ARBA" id="ARBA00060333"/>
    </source>
</evidence>
<feature type="region of interest" description="Disordered" evidence="7">
    <location>
        <begin position="221"/>
        <end position="240"/>
    </location>
</feature>
<protein>
    <recommendedName>
        <fullName evidence="5">HCLS1-binding protein 3</fullName>
    </recommendedName>
    <alternativeName>
        <fullName evidence="6">HS1-binding protein 3</fullName>
    </alternativeName>
</protein>
<dbReference type="InterPro" id="IPR039701">
    <property type="entry name" value="HS1BP3"/>
</dbReference>
<dbReference type="SUPFAM" id="SSF64268">
    <property type="entry name" value="PX domain"/>
    <property type="match status" value="1"/>
</dbReference>
<feature type="non-terminal residue" evidence="9">
    <location>
        <position position="1"/>
    </location>
</feature>
<comment type="subunit">
    <text evidence="4">Binds HCLS1. Interacts with the SH3 domain of HCLS1 in vitro.</text>
</comment>
<dbReference type="Proteomes" id="UP000532545">
    <property type="component" value="Unassembled WGS sequence"/>
</dbReference>
<dbReference type="Gene3D" id="3.30.1520.10">
    <property type="entry name" value="Phox-like domain"/>
    <property type="match status" value="1"/>
</dbReference>
<comment type="function">
    <text evidence="3">May be a modulator of IL-2 signaling.</text>
</comment>
<keyword evidence="10" id="KW-1185">Reference proteome</keyword>
<dbReference type="SMART" id="SM00312">
    <property type="entry name" value="PX"/>
    <property type="match status" value="1"/>
</dbReference>
<evidence type="ECO:0000256" key="2">
    <source>
        <dbReference type="ARBA" id="ARBA00022990"/>
    </source>
</evidence>
<dbReference type="PROSITE" id="PS50195">
    <property type="entry name" value="PX"/>
    <property type="match status" value="1"/>
</dbReference>
<feature type="non-terminal residue" evidence="9">
    <location>
        <position position="368"/>
    </location>
</feature>
<dbReference type="InterPro" id="IPR001683">
    <property type="entry name" value="PX_dom"/>
</dbReference>
<evidence type="ECO:0000313" key="9">
    <source>
        <dbReference type="EMBL" id="NXN87350.1"/>
    </source>
</evidence>
<feature type="region of interest" description="Disordered" evidence="7">
    <location>
        <begin position="304"/>
        <end position="342"/>
    </location>
</feature>
<evidence type="ECO:0000256" key="6">
    <source>
        <dbReference type="ARBA" id="ARBA00079782"/>
    </source>
</evidence>
<dbReference type="OrthoDB" id="10254720at2759"/>
<evidence type="ECO:0000313" key="10">
    <source>
        <dbReference type="Proteomes" id="UP000532545"/>
    </source>
</evidence>
<feature type="domain" description="PX" evidence="8">
    <location>
        <begin position="9"/>
        <end position="132"/>
    </location>
</feature>
<dbReference type="EMBL" id="VXBU01014341">
    <property type="protein sequence ID" value="NXN87350.1"/>
    <property type="molecule type" value="Genomic_DNA"/>
</dbReference>
<accession>A0A7L1MIR4</accession>
<feature type="compositionally biased region" description="Pro residues" evidence="7">
    <location>
        <begin position="311"/>
        <end position="320"/>
    </location>
</feature>
<organism evidence="9 10">
    <name type="scientific">Bombycilla garrulus</name>
    <name type="common">Bohemian waxwing</name>
    <name type="synonym">Lanius garrulus</name>
    <dbReference type="NCBI Taxonomy" id="125297"/>
    <lineage>
        <taxon>Eukaryota</taxon>
        <taxon>Metazoa</taxon>
        <taxon>Chordata</taxon>
        <taxon>Craniata</taxon>
        <taxon>Vertebrata</taxon>
        <taxon>Euteleostomi</taxon>
        <taxon>Archelosauria</taxon>
        <taxon>Archosauria</taxon>
        <taxon>Dinosauria</taxon>
        <taxon>Saurischia</taxon>
        <taxon>Theropoda</taxon>
        <taxon>Coelurosauria</taxon>
        <taxon>Aves</taxon>
        <taxon>Neognathae</taxon>
        <taxon>Neoaves</taxon>
        <taxon>Telluraves</taxon>
        <taxon>Australaves</taxon>
        <taxon>Passeriformes</taxon>
        <taxon>Bombycillidae</taxon>
        <taxon>Bombycilla</taxon>
    </lineage>
</organism>
<evidence type="ECO:0000256" key="1">
    <source>
        <dbReference type="ARBA" id="ARBA00022553"/>
    </source>
</evidence>
<dbReference type="InterPro" id="IPR036871">
    <property type="entry name" value="PX_dom_sf"/>
</dbReference>